<dbReference type="OrthoDB" id="4229874at2"/>
<dbReference type="AlphaFoldDB" id="A0A2H1HSJ0"/>
<organism evidence="2 3">
    <name type="scientific">Brevibacterium antiquum CNRZ 918</name>
    <dbReference type="NCBI Taxonomy" id="1255637"/>
    <lineage>
        <taxon>Bacteria</taxon>
        <taxon>Bacillati</taxon>
        <taxon>Actinomycetota</taxon>
        <taxon>Actinomycetes</taxon>
        <taxon>Micrococcales</taxon>
        <taxon>Brevibacteriaceae</taxon>
        <taxon>Brevibacterium</taxon>
    </lineage>
</organism>
<accession>A0A2H1HSJ0</accession>
<gene>
    <name evidence="2" type="ORF">BANT918_00414</name>
</gene>
<evidence type="ECO:0000313" key="2">
    <source>
        <dbReference type="EMBL" id="SMX65864.1"/>
    </source>
</evidence>
<feature type="transmembrane region" description="Helical" evidence="1">
    <location>
        <begin position="65"/>
        <end position="98"/>
    </location>
</feature>
<feature type="transmembrane region" description="Helical" evidence="1">
    <location>
        <begin position="105"/>
        <end position="122"/>
    </location>
</feature>
<keyword evidence="1" id="KW-1133">Transmembrane helix</keyword>
<proteinExistence type="predicted"/>
<dbReference type="RefSeq" id="WP_101618732.1">
    <property type="nucleotide sequence ID" value="NZ_FXZD01000001.1"/>
</dbReference>
<evidence type="ECO:0000313" key="3">
    <source>
        <dbReference type="Proteomes" id="UP000234433"/>
    </source>
</evidence>
<feature type="transmembrane region" description="Helical" evidence="1">
    <location>
        <begin position="24"/>
        <end position="45"/>
    </location>
</feature>
<protein>
    <submittedName>
        <fullName evidence="2">Uncharacterized protein</fullName>
    </submittedName>
</protein>
<feature type="transmembrane region" description="Helical" evidence="1">
    <location>
        <begin position="128"/>
        <end position="146"/>
    </location>
</feature>
<dbReference type="Proteomes" id="UP000234433">
    <property type="component" value="Unassembled WGS sequence"/>
</dbReference>
<keyword evidence="1" id="KW-0812">Transmembrane</keyword>
<reference evidence="2 3" key="1">
    <citation type="submission" date="2017-03" db="EMBL/GenBank/DDBJ databases">
        <authorList>
            <person name="Afonso C.L."/>
            <person name="Miller P.J."/>
            <person name="Scott M.A."/>
            <person name="Spackman E."/>
            <person name="Goraichik I."/>
            <person name="Dimitrov K.M."/>
            <person name="Suarez D.L."/>
            <person name="Swayne D.E."/>
        </authorList>
    </citation>
    <scope>NUCLEOTIDE SEQUENCE [LARGE SCALE GENOMIC DNA]</scope>
    <source>
        <strain evidence="2 3">CNRZ 918</strain>
    </source>
</reference>
<keyword evidence="1" id="KW-0472">Membrane</keyword>
<dbReference type="EMBL" id="FXZD01000001">
    <property type="protein sequence ID" value="SMX65864.1"/>
    <property type="molecule type" value="Genomic_DNA"/>
</dbReference>
<evidence type="ECO:0000256" key="1">
    <source>
        <dbReference type="SAM" id="Phobius"/>
    </source>
</evidence>
<feature type="transmembrane region" description="Helical" evidence="1">
    <location>
        <begin position="158"/>
        <end position="178"/>
    </location>
</feature>
<sequence>MTDDETRANTGDAASKDESKRKPVSTAVLLSALGIGFIVLRMFAVSGYDWETAFLVSTTLSLDDGLALVFGSLMSGYLLTAFLLMLVLPMIFAAYLWGQRRHRPVVMLLLVLGLVALFALAFSFGFWWLPVASAGVFGVYALIRILPSPNSVRRGFMAVLANMRWVVGVAVLLLAALVGTPWVPHEVIETKTGTVKGYVLSVDSGFLNVLTDEHEFLIVLSSTVLSRT</sequence>
<name>A0A2H1HSJ0_9MICO</name>